<organism evidence="1 2">
    <name type="scientific">Protopolystoma xenopodis</name>
    <dbReference type="NCBI Taxonomy" id="117903"/>
    <lineage>
        <taxon>Eukaryota</taxon>
        <taxon>Metazoa</taxon>
        <taxon>Spiralia</taxon>
        <taxon>Lophotrochozoa</taxon>
        <taxon>Platyhelminthes</taxon>
        <taxon>Monogenea</taxon>
        <taxon>Polyopisthocotylea</taxon>
        <taxon>Polystomatidea</taxon>
        <taxon>Polystomatidae</taxon>
        <taxon>Protopolystoma</taxon>
    </lineage>
</organism>
<dbReference type="EMBL" id="CAAALY010274684">
    <property type="protein sequence ID" value="VEL42488.1"/>
    <property type="molecule type" value="Genomic_DNA"/>
</dbReference>
<protein>
    <submittedName>
        <fullName evidence="1">Uncharacterized protein</fullName>
    </submittedName>
</protein>
<dbReference type="AlphaFoldDB" id="A0A3S5B0Q2"/>
<proteinExistence type="predicted"/>
<name>A0A3S5B0Q2_9PLAT</name>
<sequence length="85" mass="9204">MAKLPLACMCICARWGQLSRSAGAIRLFYPFAIVPHSVEGLSEDDGSPSLGRKQIGFEVVRKSVAIVHSKACQGRLETGKKLFSP</sequence>
<keyword evidence="2" id="KW-1185">Reference proteome</keyword>
<dbReference type="Proteomes" id="UP000784294">
    <property type="component" value="Unassembled WGS sequence"/>
</dbReference>
<gene>
    <name evidence="1" type="ORF">PXEA_LOCUS35928</name>
</gene>
<reference evidence="1" key="1">
    <citation type="submission" date="2018-11" db="EMBL/GenBank/DDBJ databases">
        <authorList>
            <consortium name="Pathogen Informatics"/>
        </authorList>
    </citation>
    <scope>NUCLEOTIDE SEQUENCE</scope>
</reference>
<evidence type="ECO:0000313" key="2">
    <source>
        <dbReference type="Proteomes" id="UP000784294"/>
    </source>
</evidence>
<comment type="caution">
    <text evidence="1">The sequence shown here is derived from an EMBL/GenBank/DDBJ whole genome shotgun (WGS) entry which is preliminary data.</text>
</comment>
<accession>A0A3S5B0Q2</accession>
<evidence type="ECO:0000313" key="1">
    <source>
        <dbReference type="EMBL" id="VEL42488.1"/>
    </source>
</evidence>